<dbReference type="InterPro" id="IPR048020">
    <property type="entry name" value="Transpos_IS3"/>
</dbReference>
<reference evidence="3 4" key="1">
    <citation type="submission" date="2014-02" db="EMBL/GenBank/DDBJ databases">
        <title>Draft genome sequence of Lysinibacillus manganicus DSM 26584T.</title>
        <authorList>
            <person name="Zhang F."/>
            <person name="Wang G."/>
            <person name="Zhang L."/>
        </authorList>
    </citation>
    <scope>NUCLEOTIDE SEQUENCE [LARGE SCALE GENOMIC DNA]</scope>
    <source>
        <strain evidence="3 4">DSM 26584</strain>
    </source>
</reference>
<dbReference type="PANTHER" id="PTHR46889">
    <property type="entry name" value="TRANSPOSASE INSF FOR INSERTION SEQUENCE IS3B-RELATED"/>
    <property type="match status" value="1"/>
</dbReference>
<evidence type="ECO:0000259" key="2">
    <source>
        <dbReference type="PROSITE" id="PS50994"/>
    </source>
</evidence>
<dbReference type="SUPFAM" id="SSF53098">
    <property type="entry name" value="Ribonuclease H-like"/>
    <property type="match status" value="1"/>
</dbReference>
<gene>
    <name evidence="3" type="ORF">CD29_02305</name>
</gene>
<dbReference type="InterPro" id="IPR025948">
    <property type="entry name" value="HTH-like_dom"/>
</dbReference>
<name>A0A0A3I9Q7_9BACL</name>
<dbReference type="Pfam" id="PF00665">
    <property type="entry name" value="rve"/>
    <property type="match status" value="1"/>
</dbReference>
<dbReference type="Gene3D" id="3.30.420.10">
    <property type="entry name" value="Ribonuclease H-like superfamily/Ribonuclease H"/>
    <property type="match status" value="1"/>
</dbReference>
<dbReference type="eggNOG" id="COG2801">
    <property type="taxonomic scope" value="Bacteria"/>
</dbReference>
<dbReference type="GO" id="GO:0003676">
    <property type="term" value="F:nucleic acid binding"/>
    <property type="evidence" value="ECO:0007669"/>
    <property type="project" value="InterPro"/>
</dbReference>
<dbReference type="PANTHER" id="PTHR46889:SF4">
    <property type="entry name" value="TRANSPOSASE INSO FOR INSERTION SEQUENCE ELEMENT IS911B-RELATED"/>
    <property type="match status" value="1"/>
</dbReference>
<comment type="caution">
    <text evidence="3">The sequence shown here is derived from an EMBL/GenBank/DDBJ whole genome shotgun (WGS) entry which is preliminary data.</text>
</comment>
<protein>
    <submittedName>
        <fullName evidence="3">Integrase</fullName>
    </submittedName>
</protein>
<dbReference type="InterPro" id="IPR050900">
    <property type="entry name" value="Transposase_IS3/IS150/IS904"/>
</dbReference>
<keyword evidence="4" id="KW-1185">Reference proteome</keyword>
<dbReference type="Pfam" id="PF13333">
    <property type="entry name" value="rve_2"/>
    <property type="match status" value="1"/>
</dbReference>
<dbReference type="InterPro" id="IPR001584">
    <property type="entry name" value="Integrase_cat-core"/>
</dbReference>
<dbReference type="AlphaFoldDB" id="A0A0A3I9Q7"/>
<dbReference type="InterPro" id="IPR012337">
    <property type="entry name" value="RNaseH-like_sf"/>
</dbReference>
<comment type="function">
    <text evidence="1">Involved in the transposition of the insertion sequence.</text>
</comment>
<dbReference type="PROSITE" id="PS50994">
    <property type="entry name" value="INTEGRASE"/>
    <property type="match status" value="1"/>
</dbReference>
<organism evidence="3 4">
    <name type="scientific">Ureibacillus manganicus DSM 26584</name>
    <dbReference type="NCBI Taxonomy" id="1384049"/>
    <lineage>
        <taxon>Bacteria</taxon>
        <taxon>Bacillati</taxon>
        <taxon>Bacillota</taxon>
        <taxon>Bacilli</taxon>
        <taxon>Bacillales</taxon>
        <taxon>Caryophanaceae</taxon>
        <taxon>Ureibacillus</taxon>
    </lineage>
</organism>
<dbReference type="GO" id="GO:0015074">
    <property type="term" value="P:DNA integration"/>
    <property type="evidence" value="ECO:0007669"/>
    <property type="project" value="InterPro"/>
</dbReference>
<dbReference type="NCBIfam" id="NF033516">
    <property type="entry name" value="transpos_IS3"/>
    <property type="match status" value="1"/>
</dbReference>
<dbReference type="Proteomes" id="UP000030416">
    <property type="component" value="Unassembled WGS sequence"/>
</dbReference>
<sequence length="269" mass="31719">MKALVAFAGIKRSSYYDLVKKMNRPDPDAELKAEIQAIYNEHEGRYGYRRIRDELANRGKKVNHKKVQRIMKALGLKCLVRMKKYKSYKGTVGKIAPNILNRNFKAEAPNEKWVTDITEFKLFGEKLYLSPILDLFNGEIITYTIGSRPTYSLVSEMVEKALMRLPEEHKLLMHSDQGWHYQMKQYRHALESRGIVQSMSRKGNCYDNSVMENFFGIMKSEFLYLKEFQSVEHFKLELENYINYYNTKRLKAKLKMSPVQYRTHFILVA</sequence>
<dbReference type="InterPro" id="IPR036397">
    <property type="entry name" value="RNaseH_sf"/>
</dbReference>
<accession>A0A0A3I9Q7</accession>
<dbReference type="EMBL" id="JPVN01000002">
    <property type="protein sequence ID" value="KGR80210.1"/>
    <property type="molecule type" value="Genomic_DNA"/>
</dbReference>
<dbReference type="Pfam" id="PF13276">
    <property type="entry name" value="HTH_21"/>
    <property type="match status" value="1"/>
</dbReference>
<proteinExistence type="predicted"/>
<feature type="domain" description="Integrase catalytic" evidence="2">
    <location>
        <begin position="105"/>
        <end position="266"/>
    </location>
</feature>
<evidence type="ECO:0000256" key="1">
    <source>
        <dbReference type="ARBA" id="ARBA00002286"/>
    </source>
</evidence>
<evidence type="ECO:0000313" key="4">
    <source>
        <dbReference type="Proteomes" id="UP000030416"/>
    </source>
</evidence>
<evidence type="ECO:0000313" key="3">
    <source>
        <dbReference type="EMBL" id="KGR80210.1"/>
    </source>
</evidence>